<sequence length="85" mass="10109">MKKQSLEKQQQIYFLKTTYYQKKEPHKLNKHISNIGKMNAKWKKLDFMVLLTTYGVIDNELVGSLRTFLVLYGSLWFFLVLYGSL</sequence>
<evidence type="ECO:0000256" key="1">
    <source>
        <dbReference type="SAM" id="Phobius"/>
    </source>
</evidence>
<organism evidence="2 3">
    <name type="scientific">Brachionus plicatilis</name>
    <name type="common">Marine rotifer</name>
    <name type="synonym">Brachionus muelleri</name>
    <dbReference type="NCBI Taxonomy" id="10195"/>
    <lineage>
        <taxon>Eukaryota</taxon>
        <taxon>Metazoa</taxon>
        <taxon>Spiralia</taxon>
        <taxon>Gnathifera</taxon>
        <taxon>Rotifera</taxon>
        <taxon>Eurotatoria</taxon>
        <taxon>Monogononta</taxon>
        <taxon>Pseudotrocha</taxon>
        <taxon>Ploima</taxon>
        <taxon>Brachionidae</taxon>
        <taxon>Brachionus</taxon>
    </lineage>
</organism>
<keyword evidence="1" id="KW-1133">Transmembrane helix</keyword>
<feature type="transmembrane region" description="Helical" evidence="1">
    <location>
        <begin position="67"/>
        <end position="84"/>
    </location>
</feature>
<reference evidence="2 3" key="1">
    <citation type="journal article" date="2018" name="Sci. Rep.">
        <title>Genomic signatures of local adaptation to the degree of environmental predictability in rotifers.</title>
        <authorList>
            <person name="Franch-Gras L."/>
            <person name="Hahn C."/>
            <person name="Garcia-Roger E.M."/>
            <person name="Carmona M.J."/>
            <person name="Serra M."/>
            <person name="Gomez A."/>
        </authorList>
    </citation>
    <scope>NUCLEOTIDE SEQUENCE [LARGE SCALE GENOMIC DNA]</scope>
    <source>
        <strain evidence="2">HYR1</strain>
    </source>
</reference>
<proteinExistence type="predicted"/>
<protein>
    <submittedName>
        <fullName evidence="2">Uncharacterized protein</fullName>
    </submittedName>
</protein>
<keyword evidence="1" id="KW-0472">Membrane</keyword>
<evidence type="ECO:0000313" key="3">
    <source>
        <dbReference type="Proteomes" id="UP000276133"/>
    </source>
</evidence>
<dbReference type="EMBL" id="REGN01002435">
    <property type="protein sequence ID" value="RNA28105.1"/>
    <property type="molecule type" value="Genomic_DNA"/>
</dbReference>
<name>A0A3M7RXN5_BRAPC</name>
<evidence type="ECO:0000313" key="2">
    <source>
        <dbReference type="EMBL" id="RNA28105.1"/>
    </source>
</evidence>
<accession>A0A3M7RXN5</accession>
<gene>
    <name evidence="2" type="ORF">BpHYR1_009815</name>
</gene>
<feature type="non-terminal residue" evidence="2">
    <location>
        <position position="85"/>
    </location>
</feature>
<comment type="caution">
    <text evidence="2">The sequence shown here is derived from an EMBL/GenBank/DDBJ whole genome shotgun (WGS) entry which is preliminary data.</text>
</comment>
<dbReference type="AlphaFoldDB" id="A0A3M7RXN5"/>
<keyword evidence="1" id="KW-0812">Transmembrane</keyword>
<dbReference type="Proteomes" id="UP000276133">
    <property type="component" value="Unassembled WGS sequence"/>
</dbReference>
<keyword evidence="3" id="KW-1185">Reference proteome</keyword>